<comment type="caution">
    <text evidence="1">The sequence shown here is derived from an EMBL/GenBank/DDBJ whole genome shotgun (WGS) entry which is preliminary data.</text>
</comment>
<evidence type="ECO:0000313" key="2">
    <source>
        <dbReference type="Proteomes" id="UP001075225"/>
    </source>
</evidence>
<accession>A0A9Q4KLF9</accession>
<dbReference type="EMBL" id="JAPXGO010000003">
    <property type="protein sequence ID" value="MCZ6159809.1"/>
    <property type="molecule type" value="Genomic_DNA"/>
</dbReference>
<gene>
    <name evidence="1" type="ORF">O6B32_04865</name>
</gene>
<organism evidence="1 2">
    <name type="scientific">Campylobacter ureolyticus</name>
    <dbReference type="NCBI Taxonomy" id="827"/>
    <lineage>
        <taxon>Bacteria</taxon>
        <taxon>Pseudomonadati</taxon>
        <taxon>Campylobacterota</taxon>
        <taxon>Epsilonproteobacteria</taxon>
        <taxon>Campylobacterales</taxon>
        <taxon>Campylobacteraceae</taxon>
        <taxon>Campylobacter</taxon>
    </lineage>
</organism>
<evidence type="ECO:0000313" key="1">
    <source>
        <dbReference type="EMBL" id="MCZ6159809.1"/>
    </source>
</evidence>
<proteinExistence type="predicted"/>
<protein>
    <submittedName>
        <fullName evidence="1">Uncharacterized protein</fullName>
    </submittedName>
</protein>
<sequence>MKKYYDAFNKEIKKGSIVKDLVGSYPFKDNNPLDIGVIISKNGKLYAKFPDCIIDLDSTYSKVDSTPITNFFKVLK</sequence>
<dbReference type="AlphaFoldDB" id="A0A9Q4KLF9"/>
<dbReference type="Proteomes" id="UP001075225">
    <property type="component" value="Unassembled WGS sequence"/>
</dbReference>
<reference evidence="1" key="1">
    <citation type="submission" date="2022-12" db="EMBL/GenBank/DDBJ databases">
        <title>Species Delineation and Comparative Genomics within the Campylobacter ureolyticus Complex.</title>
        <authorList>
            <person name="Maki J."/>
            <person name="Howard M."/>
            <person name="Connelly S."/>
            <person name="Hardy D.J."/>
            <person name="Cameron A."/>
        </authorList>
    </citation>
    <scope>NUCLEOTIDE SEQUENCE</scope>
    <source>
        <strain evidence="1">URMC_787</strain>
    </source>
</reference>
<name>A0A9Q4KLF9_9BACT</name>
<dbReference type="RefSeq" id="WP_269484664.1">
    <property type="nucleotide sequence ID" value="NZ_CAUPEY010000004.1"/>
</dbReference>